<reference evidence="1" key="1">
    <citation type="submission" date="2018-02" db="EMBL/GenBank/DDBJ databases">
        <title>Rhizophora mucronata_Transcriptome.</title>
        <authorList>
            <person name="Meera S.P."/>
            <person name="Sreeshan A."/>
            <person name="Augustine A."/>
        </authorList>
    </citation>
    <scope>NUCLEOTIDE SEQUENCE</scope>
    <source>
        <tissue evidence="1">Leaf</tissue>
    </source>
</reference>
<dbReference type="AlphaFoldDB" id="A0A2P2PJH9"/>
<sequence length="36" mass="4037">MQITGVFICLLEPADSYFIADDISLKNFLSKIFLLG</sequence>
<accession>A0A2P2PJH9</accession>
<name>A0A2P2PJH9_RHIMU</name>
<dbReference type="EMBL" id="GGEC01074388">
    <property type="protein sequence ID" value="MBX54872.1"/>
    <property type="molecule type" value="Transcribed_RNA"/>
</dbReference>
<protein>
    <submittedName>
        <fullName evidence="1">Uncharacterized protein</fullName>
    </submittedName>
</protein>
<organism evidence="1">
    <name type="scientific">Rhizophora mucronata</name>
    <name type="common">Asiatic mangrove</name>
    <dbReference type="NCBI Taxonomy" id="61149"/>
    <lineage>
        <taxon>Eukaryota</taxon>
        <taxon>Viridiplantae</taxon>
        <taxon>Streptophyta</taxon>
        <taxon>Embryophyta</taxon>
        <taxon>Tracheophyta</taxon>
        <taxon>Spermatophyta</taxon>
        <taxon>Magnoliopsida</taxon>
        <taxon>eudicotyledons</taxon>
        <taxon>Gunneridae</taxon>
        <taxon>Pentapetalae</taxon>
        <taxon>rosids</taxon>
        <taxon>fabids</taxon>
        <taxon>Malpighiales</taxon>
        <taxon>Rhizophoraceae</taxon>
        <taxon>Rhizophora</taxon>
    </lineage>
</organism>
<proteinExistence type="predicted"/>
<evidence type="ECO:0000313" key="1">
    <source>
        <dbReference type="EMBL" id="MBX54872.1"/>
    </source>
</evidence>